<name>A0A1G7DLV8_9FLAO</name>
<organism evidence="2 3">
    <name type="scientific">Ulvibacter litoralis</name>
    <dbReference type="NCBI Taxonomy" id="227084"/>
    <lineage>
        <taxon>Bacteria</taxon>
        <taxon>Pseudomonadati</taxon>
        <taxon>Bacteroidota</taxon>
        <taxon>Flavobacteriia</taxon>
        <taxon>Flavobacteriales</taxon>
        <taxon>Flavobacteriaceae</taxon>
        <taxon>Ulvibacter</taxon>
    </lineage>
</organism>
<reference evidence="2 3" key="1">
    <citation type="submission" date="2016-10" db="EMBL/GenBank/DDBJ databases">
        <authorList>
            <person name="de Groot N.N."/>
        </authorList>
    </citation>
    <scope>NUCLEOTIDE SEQUENCE [LARGE SCALE GENOMIC DNA]</scope>
    <source>
        <strain evidence="2 3">DSM 16195</strain>
    </source>
</reference>
<dbReference type="OrthoDB" id="9825227at2"/>
<proteinExistence type="predicted"/>
<protein>
    <recommendedName>
        <fullName evidence="4">PKD domain-containing protein</fullName>
    </recommendedName>
</protein>
<dbReference type="RefSeq" id="WP_093141421.1">
    <property type="nucleotide sequence ID" value="NZ_BMWO01000001.1"/>
</dbReference>
<sequence>MKKLVLLTLAIITLNSCLSNDEEFQPTLSFNIESGRTIASSEINITNTSTNQNGLYTWELSNGTATNSNGDYTWEVTSNNGTETFTTNNLSFYANYIGDYTITLKSNLFDLQIEETITTTRPQALVFDKVTLKDIPQDYSSLYFKILEIRLDGTTSYTYTSYTKHHVYSFFPENTEWDVDLTGHIIAINDGSNTNDIASYQVEFYDNNDNLVTKINAFGNTYFDTSEFKAGEEEFTTTSNGCAGCDYFEVIFDFSFN</sequence>
<evidence type="ECO:0000313" key="2">
    <source>
        <dbReference type="EMBL" id="SDE52492.1"/>
    </source>
</evidence>
<dbReference type="AlphaFoldDB" id="A0A1G7DLV8"/>
<accession>A0A1G7DLV8</accession>
<evidence type="ECO:0000313" key="3">
    <source>
        <dbReference type="Proteomes" id="UP000199321"/>
    </source>
</evidence>
<keyword evidence="1" id="KW-0732">Signal</keyword>
<evidence type="ECO:0008006" key="4">
    <source>
        <dbReference type="Google" id="ProtNLM"/>
    </source>
</evidence>
<gene>
    <name evidence="2" type="ORF">SAMN05421855_1011057</name>
</gene>
<feature type="signal peptide" evidence="1">
    <location>
        <begin position="1"/>
        <end position="21"/>
    </location>
</feature>
<keyword evidence="3" id="KW-1185">Reference proteome</keyword>
<dbReference type="Proteomes" id="UP000199321">
    <property type="component" value="Unassembled WGS sequence"/>
</dbReference>
<feature type="chain" id="PRO_5011678029" description="PKD domain-containing protein" evidence="1">
    <location>
        <begin position="22"/>
        <end position="257"/>
    </location>
</feature>
<evidence type="ECO:0000256" key="1">
    <source>
        <dbReference type="SAM" id="SignalP"/>
    </source>
</evidence>
<dbReference type="EMBL" id="FNBA01000001">
    <property type="protein sequence ID" value="SDE52492.1"/>
    <property type="molecule type" value="Genomic_DNA"/>
</dbReference>